<dbReference type="RefSeq" id="XP_062623234.1">
    <property type="nucleotide sequence ID" value="XM_062767250.1"/>
</dbReference>
<evidence type="ECO:0000256" key="3">
    <source>
        <dbReference type="ARBA" id="ARBA00022448"/>
    </source>
</evidence>
<evidence type="ECO:0000256" key="1">
    <source>
        <dbReference type="ARBA" id="ARBA00004572"/>
    </source>
</evidence>
<keyword evidence="8" id="KW-0496">Mitochondrion</keyword>
<dbReference type="GeneID" id="87804048"/>
<dbReference type="Proteomes" id="UP000827549">
    <property type="component" value="Chromosome 1"/>
</dbReference>
<dbReference type="Pfam" id="PF08038">
    <property type="entry name" value="Tom7"/>
    <property type="match status" value="1"/>
</dbReference>
<evidence type="ECO:0000256" key="9">
    <source>
        <dbReference type="ARBA" id="ARBA00023136"/>
    </source>
</evidence>
<evidence type="ECO:0000256" key="6">
    <source>
        <dbReference type="ARBA" id="ARBA00022927"/>
    </source>
</evidence>
<dbReference type="GO" id="GO:0030150">
    <property type="term" value="P:protein import into mitochondrial matrix"/>
    <property type="evidence" value="ECO:0007669"/>
    <property type="project" value="InterPro"/>
</dbReference>
<accession>A0AAF1BFC0</accession>
<dbReference type="EMBL" id="CP086714">
    <property type="protein sequence ID" value="WOO77202.1"/>
    <property type="molecule type" value="Genomic_DNA"/>
</dbReference>
<organism evidence="11 12">
    <name type="scientific">Vanrija pseudolonga</name>
    <dbReference type="NCBI Taxonomy" id="143232"/>
    <lineage>
        <taxon>Eukaryota</taxon>
        <taxon>Fungi</taxon>
        <taxon>Dikarya</taxon>
        <taxon>Basidiomycota</taxon>
        <taxon>Agaricomycotina</taxon>
        <taxon>Tremellomycetes</taxon>
        <taxon>Trichosporonales</taxon>
        <taxon>Trichosporonaceae</taxon>
        <taxon>Vanrija</taxon>
    </lineage>
</organism>
<keyword evidence="6" id="KW-0653">Protein transport</keyword>
<dbReference type="InterPro" id="IPR012621">
    <property type="entry name" value="Tom7"/>
</dbReference>
<evidence type="ECO:0000313" key="12">
    <source>
        <dbReference type="Proteomes" id="UP000827549"/>
    </source>
</evidence>
<evidence type="ECO:0000256" key="10">
    <source>
        <dbReference type="SAM" id="Phobius"/>
    </source>
</evidence>
<comment type="subcellular location">
    <subcellularLocation>
        <location evidence="1">Mitochondrion outer membrane</location>
        <topology evidence="1">Single-pass membrane protein</topology>
    </subcellularLocation>
</comment>
<reference evidence="11" key="1">
    <citation type="submission" date="2023-10" db="EMBL/GenBank/DDBJ databases">
        <authorList>
            <person name="Noh H."/>
        </authorList>
    </citation>
    <scope>NUCLEOTIDE SEQUENCE</scope>
    <source>
        <strain evidence="11">DUCC4014</strain>
    </source>
</reference>
<proteinExistence type="inferred from homology"/>
<evidence type="ECO:0000256" key="5">
    <source>
        <dbReference type="ARBA" id="ARBA00022787"/>
    </source>
</evidence>
<gene>
    <name evidence="11" type="ORF">LOC62_01G000790</name>
</gene>
<sequence length="137" mass="15001">MAFSDETKDRVNAAIGTPPSYPARSLSYSNLNISHRHPLACRYDHLLASVAALSTSRTNELSMRGNVAVWHPPPTRPHHPSSTSSTIPQPLPLLLTRLTIANVQTVITVGWIPFIIFVGYRNSSPQPSLIKLITPLA</sequence>
<evidence type="ECO:0000313" key="11">
    <source>
        <dbReference type="EMBL" id="WOO77202.1"/>
    </source>
</evidence>
<keyword evidence="7 10" id="KW-1133">Transmembrane helix</keyword>
<protein>
    <recommendedName>
        <fullName evidence="13">Mitochondrial import receptor subunit TOM7</fullName>
    </recommendedName>
</protein>
<dbReference type="AlphaFoldDB" id="A0AAF1BFC0"/>
<keyword evidence="9 10" id="KW-0472">Membrane</keyword>
<comment type="similarity">
    <text evidence="2">Belongs to the Tom7 family.</text>
</comment>
<dbReference type="GO" id="GO:0005742">
    <property type="term" value="C:mitochondrial outer membrane translocase complex"/>
    <property type="evidence" value="ECO:0007669"/>
    <property type="project" value="InterPro"/>
</dbReference>
<evidence type="ECO:0008006" key="13">
    <source>
        <dbReference type="Google" id="ProtNLM"/>
    </source>
</evidence>
<evidence type="ECO:0000256" key="7">
    <source>
        <dbReference type="ARBA" id="ARBA00022989"/>
    </source>
</evidence>
<name>A0AAF1BFC0_9TREE</name>
<keyword evidence="12" id="KW-1185">Reference proteome</keyword>
<keyword evidence="3" id="KW-0813">Transport</keyword>
<keyword evidence="5" id="KW-1000">Mitochondrion outer membrane</keyword>
<evidence type="ECO:0000256" key="8">
    <source>
        <dbReference type="ARBA" id="ARBA00023128"/>
    </source>
</evidence>
<evidence type="ECO:0000256" key="4">
    <source>
        <dbReference type="ARBA" id="ARBA00022692"/>
    </source>
</evidence>
<evidence type="ECO:0000256" key="2">
    <source>
        <dbReference type="ARBA" id="ARBA00010917"/>
    </source>
</evidence>
<keyword evidence="4 10" id="KW-0812">Transmembrane</keyword>
<feature type="transmembrane region" description="Helical" evidence="10">
    <location>
        <begin position="100"/>
        <end position="120"/>
    </location>
</feature>